<evidence type="ECO:0000256" key="2">
    <source>
        <dbReference type="ARBA" id="ARBA00023015"/>
    </source>
</evidence>
<reference evidence="8 9" key="1">
    <citation type="submission" date="2020-04" db="EMBL/GenBank/DDBJ databases">
        <authorList>
            <person name="De Canck E."/>
        </authorList>
    </citation>
    <scope>NUCLEOTIDE SEQUENCE [LARGE SCALE GENOMIC DNA]</scope>
    <source>
        <strain evidence="6 9">LMG 22037</strain>
        <strain evidence="7 8">LMG 9964</strain>
    </source>
</reference>
<accession>A0A6J5K9A3</accession>
<protein>
    <submittedName>
        <fullName evidence="7">HTH-type transcriptional regulator TsaR</fullName>
    </submittedName>
</protein>
<dbReference type="GO" id="GO:0005829">
    <property type="term" value="C:cytosol"/>
    <property type="evidence" value="ECO:0007669"/>
    <property type="project" value="TreeGrafter"/>
</dbReference>
<gene>
    <name evidence="7" type="primary">tsaR_4</name>
    <name evidence="6" type="synonym">tsaR_3</name>
    <name evidence="6" type="ORF">LMG22037_01370</name>
    <name evidence="7" type="ORF">LMG9964_03892</name>
</gene>
<organism evidence="7 8">
    <name type="scientific">Paraburkholderia phenoliruptrix</name>
    <dbReference type="NCBI Taxonomy" id="252970"/>
    <lineage>
        <taxon>Bacteria</taxon>
        <taxon>Pseudomonadati</taxon>
        <taxon>Pseudomonadota</taxon>
        <taxon>Betaproteobacteria</taxon>
        <taxon>Burkholderiales</taxon>
        <taxon>Burkholderiaceae</taxon>
        <taxon>Paraburkholderia</taxon>
    </lineage>
</organism>
<dbReference type="GO" id="GO:0003677">
    <property type="term" value="F:DNA binding"/>
    <property type="evidence" value="ECO:0007669"/>
    <property type="project" value="UniProtKB-KW"/>
</dbReference>
<dbReference type="CDD" id="cd05466">
    <property type="entry name" value="PBP2_LTTR_substrate"/>
    <property type="match status" value="1"/>
</dbReference>
<evidence type="ECO:0000313" key="9">
    <source>
        <dbReference type="Proteomes" id="UP000494249"/>
    </source>
</evidence>
<dbReference type="Pfam" id="PF00126">
    <property type="entry name" value="HTH_1"/>
    <property type="match status" value="1"/>
</dbReference>
<evidence type="ECO:0000256" key="1">
    <source>
        <dbReference type="ARBA" id="ARBA00009437"/>
    </source>
</evidence>
<keyword evidence="4" id="KW-0804">Transcription</keyword>
<proteinExistence type="inferred from homology"/>
<dbReference type="SUPFAM" id="SSF53850">
    <property type="entry name" value="Periplasmic binding protein-like II"/>
    <property type="match status" value="1"/>
</dbReference>
<dbReference type="EMBL" id="CADILN010000005">
    <property type="protein sequence ID" value="CAB4050227.1"/>
    <property type="molecule type" value="Genomic_DNA"/>
</dbReference>
<feature type="domain" description="HTH lysR-type" evidence="5">
    <location>
        <begin position="1"/>
        <end position="58"/>
    </location>
</feature>
<dbReference type="Gene3D" id="3.40.190.10">
    <property type="entry name" value="Periplasmic binding protein-like II"/>
    <property type="match status" value="1"/>
</dbReference>
<name>A0A6J5K9A3_9BURK</name>
<sequence>MKNHQLRALVAIADAGSVRGAARALGLSPSAITQALKDLEDYVNAPLLQRASSGATLTECGNTLLTHARLIVSQVERAHGALNEMRGEPCGKLSVAITPWIALCFLPEIFIQFRKRMPNVQLEMFEGLMSIAYPRLRDGSVEVFVGQQAPDTVNTEFNFRPLFSCGVTVVARKGHPLAQSRSLADLLDADWLVCLDSDMECRLSKKMFYRNGLPEPRNIHFTHSLTVAASVLQRTDAVSIFPWPLAELCVSRFKFCAFPLREELEDTSIGIVSRNAHPHSAAANCLIDILLETIRNSDKTGSVEARRVLQSTELLF</sequence>
<dbReference type="PROSITE" id="PS50931">
    <property type="entry name" value="HTH_LYSR"/>
    <property type="match status" value="1"/>
</dbReference>
<dbReference type="Proteomes" id="UP000494249">
    <property type="component" value="Unassembled WGS sequence"/>
</dbReference>
<evidence type="ECO:0000259" key="5">
    <source>
        <dbReference type="PROSITE" id="PS50931"/>
    </source>
</evidence>
<dbReference type="InterPro" id="IPR050950">
    <property type="entry name" value="HTH-type_LysR_regulators"/>
</dbReference>
<dbReference type="InterPro" id="IPR036388">
    <property type="entry name" value="WH-like_DNA-bd_sf"/>
</dbReference>
<comment type="similarity">
    <text evidence="1">Belongs to the LysR transcriptional regulatory family.</text>
</comment>
<dbReference type="AlphaFoldDB" id="A0A6J5K9A3"/>
<dbReference type="PANTHER" id="PTHR30419">
    <property type="entry name" value="HTH-TYPE TRANSCRIPTIONAL REGULATOR YBHD"/>
    <property type="match status" value="1"/>
</dbReference>
<evidence type="ECO:0000313" key="8">
    <source>
        <dbReference type="Proteomes" id="UP000494102"/>
    </source>
</evidence>
<dbReference type="EMBL" id="CADIKB010000004">
    <property type="protein sequence ID" value="CAB3659235.1"/>
    <property type="molecule type" value="Genomic_DNA"/>
</dbReference>
<dbReference type="SUPFAM" id="SSF46785">
    <property type="entry name" value="Winged helix' DNA-binding domain"/>
    <property type="match status" value="1"/>
</dbReference>
<evidence type="ECO:0000256" key="3">
    <source>
        <dbReference type="ARBA" id="ARBA00023125"/>
    </source>
</evidence>
<dbReference type="InterPro" id="IPR000847">
    <property type="entry name" value="LysR_HTH_N"/>
</dbReference>
<dbReference type="GeneID" id="27796187"/>
<dbReference type="InterPro" id="IPR036390">
    <property type="entry name" value="WH_DNA-bd_sf"/>
</dbReference>
<evidence type="ECO:0000313" key="7">
    <source>
        <dbReference type="EMBL" id="CAB4050227.1"/>
    </source>
</evidence>
<keyword evidence="3" id="KW-0238">DNA-binding</keyword>
<dbReference type="InterPro" id="IPR005119">
    <property type="entry name" value="LysR_subst-bd"/>
</dbReference>
<dbReference type="Gene3D" id="1.10.10.10">
    <property type="entry name" value="Winged helix-like DNA-binding domain superfamily/Winged helix DNA-binding domain"/>
    <property type="match status" value="1"/>
</dbReference>
<evidence type="ECO:0000256" key="4">
    <source>
        <dbReference type="ARBA" id="ARBA00023163"/>
    </source>
</evidence>
<dbReference type="PANTHER" id="PTHR30419:SF30">
    <property type="entry name" value="LYSR FAMILY TRANSCRIPTIONAL REGULATOR"/>
    <property type="match status" value="1"/>
</dbReference>
<keyword evidence="2" id="KW-0805">Transcription regulation</keyword>
<dbReference type="GO" id="GO:0003700">
    <property type="term" value="F:DNA-binding transcription factor activity"/>
    <property type="evidence" value="ECO:0007669"/>
    <property type="project" value="InterPro"/>
</dbReference>
<dbReference type="Pfam" id="PF03466">
    <property type="entry name" value="LysR_substrate"/>
    <property type="match status" value="1"/>
</dbReference>
<evidence type="ECO:0000313" key="6">
    <source>
        <dbReference type="EMBL" id="CAB3659235.1"/>
    </source>
</evidence>
<dbReference type="RefSeq" id="WP_013587600.1">
    <property type="nucleotide sequence ID" value="NZ_CADFGL010000006.1"/>
</dbReference>
<dbReference type="Proteomes" id="UP000494102">
    <property type="component" value="Unassembled WGS sequence"/>
</dbReference>